<feature type="domain" description="PsbP C-terminal" evidence="2">
    <location>
        <begin position="141"/>
        <end position="325"/>
    </location>
</feature>
<dbReference type="SUPFAM" id="SSF55724">
    <property type="entry name" value="Mog1p/PsbP-like"/>
    <property type="match status" value="1"/>
</dbReference>
<feature type="signal peptide" evidence="1">
    <location>
        <begin position="1"/>
        <end position="19"/>
    </location>
</feature>
<name>A0AAD3HEL6_9STRA</name>
<dbReference type="EMBL" id="BLLK01000069">
    <property type="protein sequence ID" value="GFH61052.1"/>
    <property type="molecule type" value="Genomic_DNA"/>
</dbReference>
<protein>
    <recommendedName>
        <fullName evidence="2">PsbP C-terminal domain-containing protein</fullName>
    </recommendedName>
</protein>
<dbReference type="InterPro" id="IPR002683">
    <property type="entry name" value="PsbP_C"/>
</dbReference>
<organism evidence="3 4">
    <name type="scientific">Chaetoceros tenuissimus</name>
    <dbReference type="NCBI Taxonomy" id="426638"/>
    <lineage>
        <taxon>Eukaryota</taxon>
        <taxon>Sar</taxon>
        <taxon>Stramenopiles</taxon>
        <taxon>Ochrophyta</taxon>
        <taxon>Bacillariophyta</taxon>
        <taxon>Coscinodiscophyceae</taxon>
        <taxon>Chaetocerotophycidae</taxon>
        <taxon>Chaetocerotales</taxon>
        <taxon>Chaetocerotaceae</taxon>
        <taxon>Chaetoceros</taxon>
    </lineage>
</organism>
<keyword evidence="1" id="KW-0732">Signal</keyword>
<feature type="chain" id="PRO_5042090631" description="PsbP C-terminal domain-containing protein" evidence="1">
    <location>
        <begin position="20"/>
        <end position="340"/>
    </location>
</feature>
<sequence length="340" mass="37405">MRTIVNLCVFASLYSVLEAFSPSHGSTWNGFQLGEQTHVRNVMFMSNENVETDVQEQNDNETPRLEKVTSMPRQNVQQQPSAELMMKALNTSPRRLFLGTVSSTAIALSANFFGVTSSILSSIPEDTVEKTGLDLFYPRGEYKRFRSGEYGYSFVVPKEWVQDTAVELAKIQKRTGNLDYSMRGGRSAGSIPDVAYGPPGYFNEKGISQSDTNLSTIATRLRPGLTLQGTLGSPTQAAETLLRVSLAPEGSGRTATLVGASEETRGVGQIYTFEYTVDRGDKGVPLRAISNIAVQGGDTLITMTVVAPLKDWTGDYEQKLRKMAEKLQSYKMNICQKFSV</sequence>
<dbReference type="AlphaFoldDB" id="A0AAD3HEL6"/>
<dbReference type="PANTHER" id="PTHR31407">
    <property type="match status" value="1"/>
</dbReference>
<dbReference type="PANTHER" id="PTHR31407:SF16">
    <property type="entry name" value="PSBP DOMAIN-CONTAINING PROTEIN 7, CHLOROPLASTIC"/>
    <property type="match status" value="1"/>
</dbReference>
<dbReference type="GO" id="GO:0015979">
    <property type="term" value="P:photosynthesis"/>
    <property type="evidence" value="ECO:0007669"/>
    <property type="project" value="InterPro"/>
</dbReference>
<keyword evidence="4" id="KW-1185">Reference proteome</keyword>
<evidence type="ECO:0000313" key="4">
    <source>
        <dbReference type="Proteomes" id="UP001054902"/>
    </source>
</evidence>
<proteinExistence type="predicted"/>
<dbReference type="Gene3D" id="3.40.1000.10">
    <property type="entry name" value="Mog1/PsbP, alpha/beta/alpha sandwich"/>
    <property type="match status" value="1"/>
</dbReference>
<evidence type="ECO:0000256" key="1">
    <source>
        <dbReference type="SAM" id="SignalP"/>
    </source>
</evidence>
<dbReference type="Proteomes" id="UP001054902">
    <property type="component" value="Unassembled WGS sequence"/>
</dbReference>
<reference evidence="3 4" key="1">
    <citation type="journal article" date="2021" name="Sci. Rep.">
        <title>The genome of the diatom Chaetoceros tenuissimus carries an ancient integrated fragment of an extant virus.</title>
        <authorList>
            <person name="Hongo Y."/>
            <person name="Kimura K."/>
            <person name="Takaki Y."/>
            <person name="Yoshida Y."/>
            <person name="Baba S."/>
            <person name="Kobayashi G."/>
            <person name="Nagasaki K."/>
            <person name="Hano T."/>
            <person name="Tomaru Y."/>
        </authorList>
    </citation>
    <scope>NUCLEOTIDE SEQUENCE [LARGE SCALE GENOMIC DNA]</scope>
    <source>
        <strain evidence="3 4">NIES-3715</strain>
    </source>
</reference>
<gene>
    <name evidence="3" type="ORF">CTEN210_17528</name>
</gene>
<dbReference type="Pfam" id="PF01789">
    <property type="entry name" value="PsbP"/>
    <property type="match status" value="1"/>
</dbReference>
<evidence type="ECO:0000313" key="3">
    <source>
        <dbReference type="EMBL" id="GFH61052.1"/>
    </source>
</evidence>
<dbReference type="GO" id="GO:0019898">
    <property type="term" value="C:extrinsic component of membrane"/>
    <property type="evidence" value="ECO:0007669"/>
    <property type="project" value="InterPro"/>
</dbReference>
<evidence type="ECO:0000259" key="2">
    <source>
        <dbReference type="Pfam" id="PF01789"/>
    </source>
</evidence>
<dbReference type="GO" id="GO:0009523">
    <property type="term" value="C:photosystem II"/>
    <property type="evidence" value="ECO:0007669"/>
    <property type="project" value="InterPro"/>
</dbReference>
<dbReference type="InterPro" id="IPR016123">
    <property type="entry name" value="Mog1/PsbP_a/b/a-sand"/>
</dbReference>
<accession>A0AAD3HEL6</accession>
<dbReference type="GO" id="GO:0005509">
    <property type="term" value="F:calcium ion binding"/>
    <property type="evidence" value="ECO:0007669"/>
    <property type="project" value="InterPro"/>
</dbReference>
<comment type="caution">
    <text evidence="3">The sequence shown here is derived from an EMBL/GenBank/DDBJ whole genome shotgun (WGS) entry which is preliminary data.</text>
</comment>